<dbReference type="InterPro" id="IPR008936">
    <property type="entry name" value="Rho_GTPase_activation_prot"/>
</dbReference>
<evidence type="ECO:0000313" key="10">
    <source>
        <dbReference type="EnsemblMetazoa" id="XP_022669893"/>
    </source>
</evidence>
<evidence type="ECO:0000256" key="5">
    <source>
        <dbReference type="PROSITE-ProRule" id="PRU00432"/>
    </source>
</evidence>
<feature type="compositionally biased region" description="Low complexity" evidence="6">
    <location>
        <begin position="806"/>
        <end position="818"/>
    </location>
</feature>
<dbReference type="InterPro" id="IPR001849">
    <property type="entry name" value="PH_domain"/>
</dbReference>
<name>A0A7M7KU77_VARDE</name>
<dbReference type="SMART" id="SM00239">
    <property type="entry name" value="C2"/>
    <property type="match status" value="2"/>
</dbReference>
<dbReference type="CTD" id="39158"/>
<protein>
    <recommendedName>
        <fullName evidence="12">GTPase-activating protein</fullName>
    </recommendedName>
</protein>
<feature type="domain" description="Ras-GAP" evidence="9">
    <location>
        <begin position="340"/>
        <end position="537"/>
    </location>
</feature>
<dbReference type="SUPFAM" id="SSF50729">
    <property type="entry name" value="PH domain-like"/>
    <property type="match status" value="1"/>
</dbReference>
<evidence type="ECO:0000313" key="11">
    <source>
        <dbReference type="Proteomes" id="UP000594260"/>
    </source>
</evidence>
<evidence type="ECO:0000259" key="9">
    <source>
        <dbReference type="PROSITE" id="PS50018"/>
    </source>
</evidence>
<feature type="region of interest" description="Disordered" evidence="6">
    <location>
        <begin position="878"/>
        <end position="897"/>
    </location>
</feature>
<dbReference type="SUPFAM" id="SSF48350">
    <property type="entry name" value="GTPase activation domain, GAP"/>
    <property type="match status" value="1"/>
</dbReference>
<dbReference type="EnsemblMetazoa" id="XM_022814158">
    <property type="protein sequence ID" value="XP_022669893"/>
    <property type="gene ID" value="LOC111253917"/>
</dbReference>
<feature type="compositionally biased region" description="Polar residues" evidence="6">
    <location>
        <begin position="878"/>
        <end position="889"/>
    </location>
</feature>
<dbReference type="Pfam" id="PF00779">
    <property type="entry name" value="BTK"/>
    <property type="match status" value="1"/>
</dbReference>
<feature type="domain" description="C2" evidence="8">
    <location>
        <begin position="148"/>
        <end position="272"/>
    </location>
</feature>
<dbReference type="InterPro" id="IPR011993">
    <property type="entry name" value="PH-like_dom_sf"/>
</dbReference>
<dbReference type="OMA" id="CKEEYMA"/>
<evidence type="ECO:0000259" key="8">
    <source>
        <dbReference type="PROSITE" id="PS50004"/>
    </source>
</evidence>
<dbReference type="Pfam" id="PF00616">
    <property type="entry name" value="RasGAP"/>
    <property type="match status" value="2"/>
</dbReference>
<evidence type="ECO:0000256" key="4">
    <source>
        <dbReference type="ARBA" id="ARBA00022833"/>
    </source>
</evidence>
<dbReference type="PROSITE" id="PS51113">
    <property type="entry name" value="ZF_BTK"/>
    <property type="match status" value="1"/>
</dbReference>
<dbReference type="SMART" id="SM00107">
    <property type="entry name" value="BTK"/>
    <property type="match status" value="1"/>
</dbReference>
<dbReference type="PROSITE" id="PS50018">
    <property type="entry name" value="RAS_GTPASE_ACTIV_2"/>
    <property type="match status" value="1"/>
</dbReference>
<reference evidence="10" key="1">
    <citation type="submission" date="2021-01" db="UniProtKB">
        <authorList>
            <consortium name="EnsemblMetazoa"/>
        </authorList>
    </citation>
    <scope>IDENTIFICATION</scope>
</reference>
<dbReference type="GO" id="GO:0035556">
    <property type="term" value="P:intracellular signal transduction"/>
    <property type="evidence" value="ECO:0007669"/>
    <property type="project" value="InterPro"/>
</dbReference>
<dbReference type="InterPro" id="IPR039360">
    <property type="entry name" value="Ras_GTPase"/>
</dbReference>
<evidence type="ECO:0008006" key="12">
    <source>
        <dbReference type="Google" id="ProtNLM"/>
    </source>
</evidence>
<keyword evidence="2" id="KW-0479">Metal-binding</keyword>
<dbReference type="InterPro" id="IPR000008">
    <property type="entry name" value="C2_dom"/>
</dbReference>
<dbReference type="KEGG" id="vde:111253917"/>
<dbReference type="InterPro" id="IPR035892">
    <property type="entry name" value="C2_domain_sf"/>
</dbReference>
<dbReference type="SMART" id="SM00233">
    <property type="entry name" value="PH"/>
    <property type="match status" value="1"/>
</dbReference>
<dbReference type="Gene3D" id="1.10.506.10">
    <property type="entry name" value="GTPase Activation - p120gap, domain 1"/>
    <property type="match status" value="1"/>
</dbReference>
<dbReference type="FunCoup" id="A0A7M7KU77">
    <property type="interactions" value="458"/>
</dbReference>
<evidence type="ECO:0000256" key="6">
    <source>
        <dbReference type="SAM" id="MobiDB-lite"/>
    </source>
</evidence>
<dbReference type="CDD" id="cd05128">
    <property type="entry name" value="RasGAP_GAP1_like"/>
    <property type="match status" value="1"/>
</dbReference>
<keyword evidence="4" id="KW-0862">Zinc</keyword>
<dbReference type="RefSeq" id="XP_022669893.1">
    <property type="nucleotide sequence ID" value="XM_022814158.1"/>
</dbReference>
<dbReference type="PANTHER" id="PTHR10194:SF148">
    <property type="entry name" value="GTPASE-ACTIVATING PROTEIN"/>
    <property type="match status" value="1"/>
</dbReference>
<dbReference type="SUPFAM" id="SSF49562">
    <property type="entry name" value="C2 domain (Calcium/lipid-binding domain, CaLB)"/>
    <property type="match status" value="2"/>
</dbReference>
<dbReference type="Gene3D" id="2.60.40.150">
    <property type="entry name" value="C2 domain"/>
    <property type="match status" value="2"/>
</dbReference>
<dbReference type="GO" id="GO:0005096">
    <property type="term" value="F:GTPase activator activity"/>
    <property type="evidence" value="ECO:0007669"/>
    <property type="project" value="UniProtKB-KW"/>
</dbReference>
<dbReference type="Proteomes" id="UP000594260">
    <property type="component" value="Unplaced"/>
</dbReference>
<keyword evidence="11" id="KW-1185">Reference proteome</keyword>
<evidence type="ECO:0000256" key="1">
    <source>
        <dbReference type="ARBA" id="ARBA00022468"/>
    </source>
</evidence>
<sequence>MAAMAWPASDQVRTIEKLAVIFGEAKNLPPKGSCNADSGRDVYFSLRLDQEEIYRTTVFEKTLNPFIAEQFRCDIPRDFHLLNIYVNEREKVSNKDKVIGRVSLSRGDILKFHAKEHWFNIDPVDADSEVQGKIHLFVALQHFHEGLQLSTIRPVSMVELFRAGIETRLVLRIAECCDLNTVRGYCDPYAVVILYRDGVKVDQKRTKVLRKTSRPSFEETFDFLLQHDWDRFEIKVSLFHDVQLGSSVFLGEVRLNCSAIELRQQEPLSAWYYLGPREEFSRKSNSPELGALRLNLHFTSDTVFPSATYEQLRQLITSSWQVQPITCSAAYIISQLVPAGGKEAITPLVRVLWEAKQIVRFMRAVAEHEMRLTSDATTLFRGNSLLSRCVDEFMKLVGMNYLQNTLRPLIDRVLAEKKPCEIDPTKLTDSTRQLPINTHNLKAYADEAFEAITKSAADCPPVLRELFNALKRLAARRFPKNPRTQYSVVSVFVFLRFFAAAILNPKLFDLCPPQRSVDPQANRTLTLISKVVQSVGNLTSKNVEASKARQGERLNFVPYKEEYMWRFYSAFLSEQHPQQVASFLEMISSNLSTTLTTLPREVNSSNPPVVLKQGTLAKRAQGRNKLGLKQFKKRHFYLTAKALCYSKSKDVTQPPQGEIPLEEVLGVERLREEAFKLNNVIQVLQPSRILYIQCNNCVEEQDWLDILRRLTVNNRIKVSTYHPEAFVANEWQCCGQRQETDAGCTPTTRGPDPQLAAQIDLDRELERLHSLVVSNSHNFKALMDTCDEILTLQQQQQHLHLHHHSQSQQQSQPQQQSLHAGTIAGLNPWSDDFTLSSSFEGSVASHSGASSVLTDTLNNNTNNNSSTTANSGIVCTGSQQHQLDNNGTVGNPDRGSPYIQDDMNRTMEDLSAMTVGGGRKTSFEIDDARSMKVALMALAKCTNELETRHRKYKDYQITGAVRGTKQAPISLEDNYIVMMKPASISSQNIHQSFSRR</sequence>
<dbReference type="PROSITE" id="PS50003">
    <property type="entry name" value="PH_DOMAIN"/>
    <property type="match status" value="1"/>
</dbReference>
<dbReference type="InParanoid" id="A0A7M7KU77"/>
<feature type="domain" description="PH" evidence="7">
    <location>
        <begin position="609"/>
        <end position="712"/>
    </location>
</feature>
<dbReference type="InterPro" id="IPR001562">
    <property type="entry name" value="Znf_Btk_motif"/>
</dbReference>
<dbReference type="Gene3D" id="2.30.29.30">
    <property type="entry name" value="Pleckstrin-homology domain (PH domain)/Phosphotyrosine-binding domain (PTB)"/>
    <property type="match status" value="1"/>
</dbReference>
<accession>A0A7M7KU77</accession>
<dbReference type="SMART" id="SM00323">
    <property type="entry name" value="RasGAP"/>
    <property type="match status" value="1"/>
</dbReference>
<organism evidence="10 11">
    <name type="scientific">Varroa destructor</name>
    <name type="common">Honeybee mite</name>
    <dbReference type="NCBI Taxonomy" id="109461"/>
    <lineage>
        <taxon>Eukaryota</taxon>
        <taxon>Metazoa</taxon>
        <taxon>Ecdysozoa</taxon>
        <taxon>Arthropoda</taxon>
        <taxon>Chelicerata</taxon>
        <taxon>Arachnida</taxon>
        <taxon>Acari</taxon>
        <taxon>Parasitiformes</taxon>
        <taxon>Mesostigmata</taxon>
        <taxon>Gamasina</taxon>
        <taxon>Dermanyssoidea</taxon>
        <taxon>Varroidae</taxon>
        <taxon>Varroa</taxon>
    </lineage>
</organism>
<dbReference type="PANTHER" id="PTHR10194">
    <property type="entry name" value="RAS GTPASE-ACTIVATING PROTEINS"/>
    <property type="match status" value="1"/>
</dbReference>
<dbReference type="PROSITE" id="PS50004">
    <property type="entry name" value="C2"/>
    <property type="match status" value="2"/>
</dbReference>
<dbReference type="InterPro" id="IPR001936">
    <property type="entry name" value="RasGAP_dom"/>
</dbReference>
<dbReference type="GeneID" id="111253917"/>
<keyword evidence="1" id="KW-0343">GTPase activation</keyword>
<evidence type="ECO:0000259" key="7">
    <source>
        <dbReference type="PROSITE" id="PS50003"/>
    </source>
</evidence>
<dbReference type="OrthoDB" id="1562946at2759"/>
<feature type="region of interest" description="Disordered" evidence="6">
    <location>
        <begin position="797"/>
        <end position="818"/>
    </location>
</feature>
<keyword evidence="3 5" id="KW-0863">Zinc-finger</keyword>
<evidence type="ECO:0000256" key="2">
    <source>
        <dbReference type="ARBA" id="ARBA00022723"/>
    </source>
</evidence>
<evidence type="ECO:0000256" key="3">
    <source>
        <dbReference type="ARBA" id="ARBA00022771"/>
    </source>
</evidence>
<proteinExistence type="predicted"/>
<feature type="domain" description="C2" evidence="8">
    <location>
        <begin position="1"/>
        <end position="119"/>
    </location>
</feature>
<dbReference type="AlphaFoldDB" id="A0A7M7KU77"/>
<dbReference type="GO" id="GO:0008270">
    <property type="term" value="F:zinc ion binding"/>
    <property type="evidence" value="ECO:0007669"/>
    <property type="project" value="UniProtKB-KW"/>
</dbReference>
<dbReference type="Pfam" id="PF00168">
    <property type="entry name" value="C2"/>
    <property type="match status" value="2"/>
</dbReference>
<dbReference type="Pfam" id="PF00169">
    <property type="entry name" value="PH"/>
    <property type="match status" value="1"/>
</dbReference>
<dbReference type="CDD" id="cd01244">
    <property type="entry name" value="PH_GAP1-like"/>
    <property type="match status" value="1"/>
</dbReference>